<dbReference type="EMBL" id="BGPR01003327">
    <property type="protein sequence ID" value="GBM86617.1"/>
    <property type="molecule type" value="Genomic_DNA"/>
</dbReference>
<keyword evidence="2" id="KW-1185">Reference proteome</keyword>
<protein>
    <submittedName>
        <fullName evidence="1">Uncharacterized protein</fullName>
    </submittedName>
</protein>
<evidence type="ECO:0000313" key="2">
    <source>
        <dbReference type="Proteomes" id="UP000499080"/>
    </source>
</evidence>
<reference evidence="1 2" key="1">
    <citation type="journal article" date="2019" name="Sci. Rep.">
        <title>Orb-weaving spider Araneus ventricosus genome elucidates the spidroin gene catalogue.</title>
        <authorList>
            <person name="Kono N."/>
            <person name="Nakamura H."/>
            <person name="Ohtoshi R."/>
            <person name="Moran D.A.P."/>
            <person name="Shinohara A."/>
            <person name="Yoshida Y."/>
            <person name="Fujiwara M."/>
            <person name="Mori M."/>
            <person name="Tomita M."/>
            <person name="Arakawa K."/>
        </authorList>
    </citation>
    <scope>NUCLEOTIDE SEQUENCE [LARGE SCALE GENOMIC DNA]</scope>
</reference>
<evidence type="ECO:0000313" key="1">
    <source>
        <dbReference type="EMBL" id="GBM86617.1"/>
    </source>
</evidence>
<sequence>MASINRTVSRQSKQTRITIHRKSPEKIEQEMGIETIHFTHISAKFPVVSSMEFCVFELLKSALSKCLSTTLCGLCCSRGMDQNTSSDTTKGIIVMKVMM</sequence>
<dbReference type="Proteomes" id="UP000499080">
    <property type="component" value="Unassembled WGS sequence"/>
</dbReference>
<name>A0A4Y2J961_ARAVE</name>
<accession>A0A4Y2J961</accession>
<proteinExistence type="predicted"/>
<comment type="caution">
    <text evidence="1">The sequence shown here is derived from an EMBL/GenBank/DDBJ whole genome shotgun (WGS) entry which is preliminary data.</text>
</comment>
<gene>
    <name evidence="1" type="ORF">AVEN_259891_1</name>
</gene>
<organism evidence="1 2">
    <name type="scientific">Araneus ventricosus</name>
    <name type="common">Orbweaver spider</name>
    <name type="synonym">Epeira ventricosa</name>
    <dbReference type="NCBI Taxonomy" id="182803"/>
    <lineage>
        <taxon>Eukaryota</taxon>
        <taxon>Metazoa</taxon>
        <taxon>Ecdysozoa</taxon>
        <taxon>Arthropoda</taxon>
        <taxon>Chelicerata</taxon>
        <taxon>Arachnida</taxon>
        <taxon>Araneae</taxon>
        <taxon>Araneomorphae</taxon>
        <taxon>Entelegynae</taxon>
        <taxon>Araneoidea</taxon>
        <taxon>Araneidae</taxon>
        <taxon>Araneus</taxon>
    </lineage>
</organism>
<dbReference type="AlphaFoldDB" id="A0A4Y2J961"/>